<feature type="DNA-binding region" description="H-T-H motif" evidence="2">
    <location>
        <begin position="32"/>
        <end position="51"/>
    </location>
</feature>
<evidence type="ECO:0000259" key="3">
    <source>
        <dbReference type="PROSITE" id="PS50977"/>
    </source>
</evidence>
<dbReference type="STRING" id="1074467.JP39_08555"/>
<proteinExistence type="predicted"/>
<dbReference type="OrthoDB" id="9810250at2"/>
<dbReference type="GO" id="GO:0003677">
    <property type="term" value="F:DNA binding"/>
    <property type="evidence" value="ECO:0007669"/>
    <property type="project" value="UniProtKB-UniRule"/>
</dbReference>
<dbReference type="InterPro" id="IPR001647">
    <property type="entry name" value="HTH_TetR"/>
</dbReference>
<evidence type="ECO:0000313" key="5">
    <source>
        <dbReference type="Proteomes" id="UP000061546"/>
    </source>
</evidence>
<organism evidence="4 5">
    <name type="scientific">Companilactobacillus heilongjiangensis</name>
    <dbReference type="NCBI Taxonomy" id="1074467"/>
    <lineage>
        <taxon>Bacteria</taxon>
        <taxon>Bacillati</taxon>
        <taxon>Bacillota</taxon>
        <taxon>Bacilli</taxon>
        <taxon>Lactobacillales</taxon>
        <taxon>Lactobacillaceae</taxon>
        <taxon>Companilactobacillus</taxon>
    </lineage>
</organism>
<dbReference type="EMBL" id="CP012559">
    <property type="protein sequence ID" value="ALB29400.1"/>
    <property type="molecule type" value="Genomic_DNA"/>
</dbReference>
<dbReference type="PROSITE" id="PS50977">
    <property type="entry name" value="HTH_TETR_2"/>
    <property type="match status" value="1"/>
</dbReference>
<accession>A0A0K2LDQ6</accession>
<dbReference type="PANTHER" id="PTHR43479">
    <property type="entry name" value="ACREF/ENVCD OPERON REPRESSOR-RELATED"/>
    <property type="match status" value="1"/>
</dbReference>
<name>A0A0K2LDQ6_9LACO</name>
<sequence length="196" mass="22725">MNKVDLRVQKTNDSLQTAFRQLASTTSYRNITVKALTEKAHINRKTFYLHYDSIEDFSNTVVDEIAGKLLGIMIEKPLNQGLSEPGYLFDQVLDFFKESREFYTLMMTSDEYSSLARKVEKKVAQGLSAAIFKTFDISKLDATVCANFLIRNTLMLFRIYKEDKMNLDRSEFRDRLIRLDSSGLSSFIDVKRNIRK</sequence>
<evidence type="ECO:0000256" key="1">
    <source>
        <dbReference type="ARBA" id="ARBA00023125"/>
    </source>
</evidence>
<dbReference type="KEGG" id="lhi:JP39_08555"/>
<protein>
    <submittedName>
        <fullName evidence="4">Transcriptional regulator</fullName>
    </submittedName>
</protein>
<dbReference type="Gene3D" id="1.10.357.10">
    <property type="entry name" value="Tetracycline Repressor, domain 2"/>
    <property type="match status" value="1"/>
</dbReference>
<dbReference type="SUPFAM" id="SSF46689">
    <property type="entry name" value="Homeodomain-like"/>
    <property type="match status" value="1"/>
</dbReference>
<evidence type="ECO:0000256" key="2">
    <source>
        <dbReference type="PROSITE-ProRule" id="PRU00335"/>
    </source>
</evidence>
<reference evidence="4 5" key="1">
    <citation type="submission" date="2015-08" db="EMBL/GenBank/DDBJ databases">
        <title>Genomic sequence of Lactobacillus heilongjiangensis DSM 28069, isolated from Chinese traditional pickle.</title>
        <authorList>
            <person name="Jiang X."/>
            <person name="Zheng B."/>
            <person name="Cheng H."/>
        </authorList>
    </citation>
    <scope>NUCLEOTIDE SEQUENCE [LARGE SCALE GENOMIC DNA]</scope>
    <source>
        <strain evidence="4 5">DSM 28069</strain>
    </source>
</reference>
<evidence type="ECO:0000313" key="4">
    <source>
        <dbReference type="EMBL" id="ALB29400.1"/>
    </source>
</evidence>
<dbReference type="AlphaFoldDB" id="A0A0K2LDQ6"/>
<dbReference type="Proteomes" id="UP000061546">
    <property type="component" value="Chromosome"/>
</dbReference>
<dbReference type="PANTHER" id="PTHR43479:SF11">
    <property type="entry name" value="ACREF_ENVCD OPERON REPRESSOR-RELATED"/>
    <property type="match status" value="1"/>
</dbReference>
<feature type="domain" description="HTH tetR-type" evidence="3">
    <location>
        <begin position="9"/>
        <end position="69"/>
    </location>
</feature>
<dbReference type="InterPro" id="IPR050624">
    <property type="entry name" value="HTH-type_Tx_Regulator"/>
</dbReference>
<dbReference type="InterPro" id="IPR009057">
    <property type="entry name" value="Homeodomain-like_sf"/>
</dbReference>
<dbReference type="RefSeq" id="WP_041500469.1">
    <property type="nucleotide sequence ID" value="NZ_BJDV01000002.1"/>
</dbReference>
<keyword evidence="5" id="KW-1185">Reference proteome</keyword>
<gene>
    <name evidence="4" type="ORF">JP39_08555</name>
</gene>
<keyword evidence="1 2" id="KW-0238">DNA-binding</keyword>